<dbReference type="EMBL" id="JAVDPF010000040">
    <property type="protein sequence ID" value="KAL1868201.1"/>
    <property type="molecule type" value="Genomic_DNA"/>
</dbReference>
<accession>A0ABR3WX06</accession>
<dbReference type="Proteomes" id="UP001583193">
    <property type="component" value="Unassembled WGS sequence"/>
</dbReference>
<comment type="caution">
    <text evidence="2">The sequence shown here is derived from an EMBL/GenBank/DDBJ whole genome shotgun (WGS) entry which is preliminary data.</text>
</comment>
<protein>
    <submittedName>
        <fullName evidence="2">Uncharacterized protein</fullName>
    </submittedName>
</protein>
<keyword evidence="1" id="KW-0732">Signal</keyword>
<evidence type="ECO:0000313" key="2">
    <source>
        <dbReference type="EMBL" id="KAL1868201.1"/>
    </source>
</evidence>
<sequence length="170" mass="16813">MQFKSIAFLLFSTVAFAQEDVEKRADETGLNMAAITNFPSDISIPSLPTNSIPHSVLSVLETAVPSSVLGGLATDASFRSSYISDIKAGSTPGWYSSLPADVKSYVSTGIINSAKATGTGAGATGAAAGATGATGSTKKSTNAALAPAPTNFVAGSVAGIAGVLAVALAL</sequence>
<proteinExistence type="predicted"/>
<name>A0ABR3WX06_9EURO</name>
<organism evidence="2 3">
    <name type="scientific">Paecilomyces lecythidis</name>
    <dbReference type="NCBI Taxonomy" id="3004212"/>
    <lineage>
        <taxon>Eukaryota</taxon>
        <taxon>Fungi</taxon>
        <taxon>Dikarya</taxon>
        <taxon>Ascomycota</taxon>
        <taxon>Pezizomycotina</taxon>
        <taxon>Eurotiomycetes</taxon>
        <taxon>Eurotiomycetidae</taxon>
        <taxon>Eurotiales</taxon>
        <taxon>Thermoascaceae</taxon>
        <taxon>Paecilomyces</taxon>
    </lineage>
</organism>
<feature type="signal peptide" evidence="1">
    <location>
        <begin position="1"/>
        <end position="17"/>
    </location>
</feature>
<keyword evidence="3" id="KW-1185">Reference proteome</keyword>
<gene>
    <name evidence="2" type="ORF">Plec18167_008394</name>
</gene>
<reference evidence="2 3" key="1">
    <citation type="journal article" date="2024" name="IMA Fungus">
        <title>IMA Genome - F19 : A genome assembly and annotation guide to empower mycologists, including annotated draft genome sequences of Ceratocystis pirilliformis, Diaporthe australafricana, Fusarium ophioides, Paecilomyces lecythidis, and Sporothrix stenoceras.</title>
        <authorList>
            <person name="Aylward J."/>
            <person name="Wilson A.M."/>
            <person name="Visagie C.M."/>
            <person name="Spraker J."/>
            <person name="Barnes I."/>
            <person name="Buitendag C."/>
            <person name="Ceriani C."/>
            <person name="Del Mar Angel L."/>
            <person name="du Plessis D."/>
            <person name="Fuchs T."/>
            <person name="Gasser K."/>
            <person name="Kramer D."/>
            <person name="Li W."/>
            <person name="Munsamy K."/>
            <person name="Piso A."/>
            <person name="Price J.L."/>
            <person name="Sonnekus B."/>
            <person name="Thomas C."/>
            <person name="van der Nest A."/>
            <person name="van Dijk A."/>
            <person name="van Heerden A."/>
            <person name="van Vuuren N."/>
            <person name="Yilmaz N."/>
            <person name="Duong T.A."/>
            <person name="van der Merwe N.A."/>
            <person name="Wingfield M.J."/>
            <person name="Wingfield B.D."/>
        </authorList>
    </citation>
    <scope>NUCLEOTIDE SEQUENCE [LARGE SCALE GENOMIC DNA]</scope>
    <source>
        <strain evidence="2 3">CMW 18167</strain>
    </source>
</reference>
<feature type="chain" id="PRO_5047208275" evidence="1">
    <location>
        <begin position="18"/>
        <end position="170"/>
    </location>
</feature>
<evidence type="ECO:0000256" key="1">
    <source>
        <dbReference type="SAM" id="SignalP"/>
    </source>
</evidence>
<evidence type="ECO:0000313" key="3">
    <source>
        <dbReference type="Proteomes" id="UP001583193"/>
    </source>
</evidence>